<proteinExistence type="predicted"/>
<dbReference type="SUPFAM" id="SSF48208">
    <property type="entry name" value="Six-hairpin glycosidases"/>
    <property type="match status" value="1"/>
</dbReference>
<reference evidence="3" key="1">
    <citation type="submission" date="2016-10" db="EMBL/GenBank/DDBJ databases">
        <authorList>
            <person name="Varghese N."/>
            <person name="Submissions S."/>
        </authorList>
    </citation>
    <scope>NUCLEOTIDE SEQUENCE [LARGE SCALE GENOMIC DNA]</scope>
    <source>
        <strain evidence="3">DSM 26922</strain>
    </source>
</reference>
<dbReference type="PANTHER" id="PTHR33886">
    <property type="entry name" value="UNSATURATED RHAMNOGALACTURONAN HYDROLASE (EUROFUNG)"/>
    <property type="match status" value="1"/>
</dbReference>
<evidence type="ECO:0000313" key="2">
    <source>
        <dbReference type="EMBL" id="SDX54066.1"/>
    </source>
</evidence>
<dbReference type="Proteomes" id="UP000199441">
    <property type="component" value="Unassembled WGS sequence"/>
</dbReference>
<evidence type="ECO:0000256" key="1">
    <source>
        <dbReference type="ARBA" id="ARBA00022801"/>
    </source>
</evidence>
<sequence length="360" mass="39684">MKYDLKPCVPLLDGHKAVVAHTLAIDVTTVNTGWEDTMLALGAVIGGTAEGGAPLLNWARSWADHHLAAGFIRDELPDGYQTMQHSGAATRGFYLSPYCGEWGGISVLAELSRATGDGSYTEAAETIADHLHANALRWGDGTILHGHWSELPWVDTLYYTAAPLARLYRATRNTRHAVEAVRQCLLHAKHLRDPKTGLFFHEAHDDGRRTAWSWSRGNGWVVMTFADVLALCPQDTAGWDELMAIYRDLVTALLHHQHSSGLWRILLENDESHLETSGSVMIATGILSGIRNGWIDPGETALLRRTLLEVDTWVDYKGRLMGCQTPAGLGGWEKHKLSRMGERTYGAGAYLRLVADIDTP</sequence>
<accession>A0A1H3CJ08</accession>
<dbReference type="InterPro" id="IPR052043">
    <property type="entry name" value="PolySaccharide_Degr_Enz"/>
</dbReference>
<dbReference type="EMBL" id="FNOI01000009">
    <property type="protein sequence ID" value="SDX54066.1"/>
    <property type="molecule type" value="Genomic_DNA"/>
</dbReference>
<gene>
    <name evidence="2" type="ORF">SAMN04488001_3450</name>
</gene>
<keyword evidence="3" id="KW-1185">Reference proteome</keyword>
<protein>
    <submittedName>
        <fullName evidence="2">Glycosyl Hydrolase Family 88</fullName>
    </submittedName>
</protein>
<evidence type="ECO:0000313" key="3">
    <source>
        <dbReference type="Proteomes" id="UP000199441"/>
    </source>
</evidence>
<name>A0A1H3CJ08_9RHOB</name>
<dbReference type="GO" id="GO:0005975">
    <property type="term" value="P:carbohydrate metabolic process"/>
    <property type="evidence" value="ECO:0007669"/>
    <property type="project" value="InterPro"/>
</dbReference>
<dbReference type="RefSeq" id="WP_170833508.1">
    <property type="nucleotide sequence ID" value="NZ_FNOI01000009.1"/>
</dbReference>
<dbReference type="Pfam" id="PF07470">
    <property type="entry name" value="Glyco_hydro_88"/>
    <property type="match status" value="1"/>
</dbReference>
<dbReference type="AlphaFoldDB" id="A0A1H3CJ08"/>
<dbReference type="Gene3D" id="1.50.10.10">
    <property type="match status" value="1"/>
</dbReference>
<dbReference type="GO" id="GO:0016787">
    <property type="term" value="F:hydrolase activity"/>
    <property type="evidence" value="ECO:0007669"/>
    <property type="project" value="UniProtKB-KW"/>
</dbReference>
<dbReference type="STRING" id="670155.SAMN04488001_3450"/>
<dbReference type="InterPro" id="IPR008928">
    <property type="entry name" value="6-hairpin_glycosidase_sf"/>
</dbReference>
<dbReference type="PANTHER" id="PTHR33886:SF8">
    <property type="entry name" value="UNSATURATED RHAMNOGALACTURONAN HYDROLASE (EUROFUNG)"/>
    <property type="match status" value="1"/>
</dbReference>
<keyword evidence="1 2" id="KW-0378">Hydrolase</keyword>
<dbReference type="InterPro" id="IPR010905">
    <property type="entry name" value="Glyco_hydro_88"/>
</dbReference>
<organism evidence="2 3">
    <name type="scientific">Litoreibacter albidus</name>
    <dbReference type="NCBI Taxonomy" id="670155"/>
    <lineage>
        <taxon>Bacteria</taxon>
        <taxon>Pseudomonadati</taxon>
        <taxon>Pseudomonadota</taxon>
        <taxon>Alphaproteobacteria</taxon>
        <taxon>Rhodobacterales</taxon>
        <taxon>Roseobacteraceae</taxon>
        <taxon>Litoreibacter</taxon>
    </lineage>
</organism>
<dbReference type="InterPro" id="IPR012341">
    <property type="entry name" value="6hp_glycosidase-like_sf"/>
</dbReference>